<proteinExistence type="predicted"/>
<keyword evidence="9" id="KW-1185">Reference proteome</keyword>
<dbReference type="GO" id="GO:0005634">
    <property type="term" value="C:nucleus"/>
    <property type="evidence" value="ECO:0007669"/>
    <property type="project" value="UniProtKB-SubCell"/>
</dbReference>
<feature type="transmembrane region" description="Helical" evidence="7">
    <location>
        <begin position="43"/>
        <end position="62"/>
    </location>
</feature>
<evidence type="ECO:0000256" key="3">
    <source>
        <dbReference type="ARBA" id="ARBA00023155"/>
    </source>
</evidence>
<keyword evidence="4 5" id="KW-0539">Nucleus</keyword>
<evidence type="ECO:0000256" key="7">
    <source>
        <dbReference type="SAM" id="Phobius"/>
    </source>
</evidence>
<keyword evidence="7" id="KW-0472">Membrane</keyword>
<evidence type="ECO:0000256" key="2">
    <source>
        <dbReference type="ARBA" id="ARBA00023125"/>
    </source>
</evidence>
<dbReference type="SMART" id="SM00389">
    <property type="entry name" value="HOX"/>
    <property type="match status" value="1"/>
</dbReference>
<dbReference type="InterPro" id="IPR008422">
    <property type="entry name" value="KN_HD"/>
</dbReference>
<dbReference type="Pfam" id="PF05920">
    <property type="entry name" value="Homeobox_KN"/>
    <property type="match status" value="1"/>
</dbReference>
<dbReference type="GO" id="GO:0006355">
    <property type="term" value="P:regulation of DNA-templated transcription"/>
    <property type="evidence" value="ECO:0007669"/>
    <property type="project" value="InterPro"/>
</dbReference>
<feature type="compositionally biased region" description="Low complexity" evidence="6">
    <location>
        <begin position="488"/>
        <end position="497"/>
    </location>
</feature>
<feature type="region of interest" description="Disordered" evidence="6">
    <location>
        <begin position="185"/>
        <end position="209"/>
    </location>
</feature>
<accession>A0A914VTP7</accession>
<evidence type="ECO:0000256" key="5">
    <source>
        <dbReference type="PROSITE-ProRule" id="PRU00108"/>
    </source>
</evidence>
<dbReference type="Gene3D" id="1.10.10.60">
    <property type="entry name" value="Homeodomain-like"/>
    <property type="match status" value="1"/>
</dbReference>
<comment type="subcellular location">
    <subcellularLocation>
        <location evidence="1 5">Nucleus</location>
    </subcellularLocation>
</comment>
<evidence type="ECO:0000259" key="8">
    <source>
        <dbReference type="PROSITE" id="PS50071"/>
    </source>
</evidence>
<feature type="compositionally biased region" description="Basic residues" evidence="6">
    <location>
        <begin position="252"/>
        <end position="263"/>
    </location>
</feature>
<keyword evidence="3 5" id="KW-0371">Homeobox</keyword>
<feature type="region of interest" description="Disordered" evidence="6">
    <location>
        <begin position="251"/>
        <end position="295"/>
    </location>
</feature>
<name>A0A914VTP7_9BILA</name>
<evidence type="ECO:0000313" key="10">
    <source>
        <dbReference type="WBParaSite" id="PSAMB.scaffold252size61180.g4027.t1"/>
    </source>
</evidence>
<keyword evidence="7" id="KW-1133">Transmembrane helix</keyword>
<feature type="DNA-binding region" description="Homeobox" evidence="5">
    <location>
        <begin position="211"/>
        <end position="262"/>
    </location>
</feature>
<sequence length="541" mass="58064">MLPDPPRRASGGHKPGDLSVRRREGGIVVAVASSARRRVLSDGGVFVALVVFCWAIQTWLLARARTALLRVGLPSALSTARDSNTPGVRERESRSSARWALNRRSAPEPPSAWDVSGRYEIACVPDAPTSQSSSSLLLLPPPPLTPLARRRALIATTRSLLPLLPPSSKTLEKIGDMVVPSITPPTALSNDSANKTIDAKSDSSKARHRQQAAMMEAWLQLNSNNLYPTREQKDRLAADMQMTYMQVNRWFANRRRKQSKRRKTECTSPASSTTDTAADQRDSVSPPKKEPSDDNKAADFWAEAITAISRAGVIQPLDPNNNKDVSACETLGQQHQSAVHQAHQLQQVPDLQYNSMTAGGLASPVTPSGSSQQPIIDTSRLLDQTAPNGAAKLMATPPAYANHVNPFAANPFLPLGLGLYNQVTPGCWAAPGLVNPALAGLLPWLSAGYGLPPVTTPKMTSMSPAWSPPPVVASPMNGGLKDNASDTSLSDMSDLSPMPKHHGSSVCFLKESPACLLDGMALTEEESIAVSVLTELAMQRR</sequence>
<organism evidence="9 10">
    <name type="scientific">Plectus sambesii</name>
    <dbReference type="NCBI Taxonomy" id="2011161"/>
    <lineage>
        <taxon>Eukaryota</taxon>
        <taxon>Metazoa</taxon>
        <taxon>Ecdysozoa</taxon>
        <taxon>Nematoda</taxon>
        <taxon>Chromadorea</taxon>
        <taxon>Plectida</taxon>
        <taxon>Plectina</taxon>
        <taxon>Plectoidea</taxon>
        <taxon>Plectidae</taxon>
        <taxon>Plectus</taxon>
    </lineage>
</organism>
<feature type="region of interest" description="Disordered" evidence="6">
    <location>
        <begin position="477"/>
        <end position="497"/>
    </location>
</feature>
<dbReference type="InterPro" id="IPR001356">
    <property type="entry name" value="HD"/>
</dbReference>
<protein>
    <submittedName>
        <fullName evidence="10">Homeobox domain-containing protein</fullName>
    </submittedName>
</protein>
<feature type="compositionally biased region" description="Low complexity" evidence="6">
    <location>
        <begin position="267"/>
        <end position="277"/>
    </location>
</feature>
<keyword evidence="7" id="KW-0812">Transmembrane</keyword>
<feature type="region of interest" description="Disordered" evidence="6">
    <location>
        <begin position="78"/>
        <end position="111"/>
    </location>
</feature>
<dbReference type="PROSITE" id="PS50071">
    <property type="entry name" value="HOMEOBOX_2"/>
    <property type="match status" value="1"/>
</dbReference>
<dbReference type="SUPFAM" id="SSF46689">
    <property type="entry name" value="Homeodomain-like"/>
    <property type="match status" value="1"/>
</dbReference>
<dbReference type="AlphaFoldDB" id="A0A914VTP7"/>
<dbReference type="Proteomes" id="UP000887566">
    <property type="component" value="Unplaced"/>
</dbReference>
<evidence type="ECO:0000256" key="6">
    <source>
        <dbReference type="SAM" id="MobiDB-lite"/>
    </source>
</evidence>
<feature type="compositionally biased region" description="Polar residues" evidence="6">
    <location>
        <begin position="185"/>
        <end position="195"/>
    </location>
</feature>
<evidence type="ECO:0000313" key="9">
    <source>
        <dbReference type="Proteomes" id="UP000887566"/>
    </source>
</evidence>
<feature type="domain" description="Homeobox" evidence="8">
    <location>
        <begin position="209"/>
        <end position="261"/>
    </location>
</feature>
<dbReference type="GO" id="GO:0003677">
    <property type="term" value="F:DNA binding"/>
    <property type="evidence" value="ECO:0007669"/>
    <property type="project" value="UniProtKB-UniRule"/>
</dbReference>
<evidence type="ECO:0000256" key="1">
    <source>
        <dbReference type="ARBA" id="ARBA00004123"/>
    </source>
</evidence>
<feature type="compositionally biased region" description="Basic and acidic residues" evidence="6">
    <location>
        <begin position="278"/>
        <end position="295"/>
    </location>
</feature>
<keyword evidence="2 5" id="KW-0238">DNA-binding</keyword>
<reference evidence="10" key="1">
    <citation type="submission" date="2022-11" db="UniProtKB">
        <authorList>
            <consortium name="WormBaseParasite"/>
        </authorList>
    </citation>
    <scope>IDENTIFICATION</scope>
</reference>
<evidence type="ECO:0000256" key="4">
    <source>
        <dbReference type="ARBA" id="ARBA00023242"/>
    </source>
</evidence>
<dbReference type="WBParaSite" id="PSAMB.scaffold252size61180.g4027.t1">
    <property type="protein sequence ID" value="PSAMB.scaffold252size61180.g4027.t1"/>
    <property type="gene ID" value="PSAMB.scaffold252size61180.g4027"/>
</dbReference>
<dbReference type="InterPro" id="IPR009057">
    <property type="entry name" value="Homeodomain-like_sf"/>
</dbReference>
<dbReference type="CDD" id="cd00086">
    <property type="entry name" value="homeodomain"/>
    <property type="match status" value="1"/>
</dbReference>